<dbReference type="SUPFAM" id="SSF46689">
    <property type="entry name" value="Homeodomain-like"/>
    <property type="match status" value="1"/>
</dbReference>
<dbReference type="STRING" id="641025.SAMN05421507_102353"/>
<protein>
    <submittedName>
        <fullName evidence="4">DNA-binding transcriptional regulator, AcrR family</fullName>
    </submittedName>
</protein>
<dbReference type="Gene3D" id="1.10.357.10">
    <property type="entry name" value="Tetracycline Repressor, domain 2"/>
    <property type="match status" value="1"/>
</dbReference>
<evidence type="ECO:0000313" key="5">
    <source>
        <dbReference type="Proteomes" id="UP000199691"/>
    </source>
</evidence>
<dbReference type="Pfam" id="PF00440">
    <property type="entry name" value="TetR_N"/>
    <property type="match status" value="1"/>
</dbReference>
<keyword evidence="1 2" id="KW-0238">DNA-binding</keyword>
<evidence type="ECO:0000256" key="2">
    <source>
        <dbReference type="PROSITE-ProRule" id="PRU00335"/>
    </source>
</evidence>
<feature type="domain" description="HTH tetR-type" evidence="3">
    <location>
        <begin position="7"/>
        <end position="67"/>
    </location>
</feature>
<dbReference type="RefSeq" id="WP_218130206.1">
    <property type="nucleotide sequence ID" value="NZ_FNIX01000002.1"/>
</dbReference>
<dbReference type="PANTHER" id="PTHR30055:SF223">
    <property type="entry name" value="HTH-TYPE TRANSCRIPTIONAL REGULATOR UIDR"/>
    <property type="match status" value="1"/>
</dbReference>
<dbReference type="Proteomes" id="UP000199691">
    <property type="component" value="Unassembled WGS sequence"/>
</dbReference>
<sequence>MKRLSKQERRDQLLATARRMVREDGADRLTLARLSERAGVSKPVVYDHFPSRSVLLIELYRTIDAEQVQALRTELARGRDLRETADVLAVAYIRCFLDTGGEWHAIGAALEGSAEKVAVHHELLDGYVRLFASVLKPHSSLSLAELKRRCIGLVGAGEALGAAMLRGISGEQRAARSLAALIEAACR</sequence>
<gene>
    <name evidence="4" type="ORF">SAMN05421507_102353</name>
</gene>
<dbReference type="AlphaFoldDB" id="A0A1H0J3I2"/>
<evidence type="ECO:0000259" key="3">
    <source>
        <dbReference type="PROSITE" id="PS50977"/>
    </source>
</evidence>
<dbReference type="GO" id="GO:0003700">
    <property type="term" value="F:DNA-binding transcription factor activity"/>
    <property type="evidence" value="ECO:0007669"/>
    <property type="project" value="TreeGrafter"/>
</dbReference>
<reference evidence="5" key="1">
    <citation type="submission" date="2016-10" db="EMBL/GenBank/DDBJ databases">
        <authorList>
            <person name="Varghese N."/>
            <person name="Submissions S."/>
        </authorList>
    </citation>
    <scope>NUCLEOTIDE SEQUENCE [LARGE SCALE GENOMIC DNA]</scope>
    <source>
        <strain evidence="5">CGMCC 4.6609</strain>
    </source>
</reference>
<evidence type="ECO:0000313" key="4">
    <source>
        <dbReference type="EMBL" id="SDO38266.1"/>
    </source>
</evidence>
<dbReference type="PANTHER" id="PTHR30055">
    <property type="entry name" value="HTH-TYPE TRANSCRIPTIONAL REGULATOR RUTR"/>
    <property type="match status" value="1"/>
</dbReference>
<dbReference type="InterPro" id="IPR001647">
    <property type="entry name" value="HTH_TetR"/>
</dbReference>
<accession>A0A1H0J3I2</accession>
<name>A0A1H0J3I2_9PSEU</name>
<proteinExistence type="predicted"/>
<dbReference type="GO" id="GO:0000976">
    <property type="term" value="F:transcription cis-regulatory region binding"/>
    <property type="evidence" value="ECO:0007669"/>
    <property type="project" value="TreeGrafter"/>
</dbReference>
<dbReference type="InterPro" id="IPR009057">
    <property type="entry name" value="Homeodomain-like_sf"/>
</dbReference>
<dbReference type="PRINTS" id="PR00455">
    <property type="entry name" value="HTHTETR"/>
</dbReference>
<dbReference type="InterPro" id="IPR050109">
    <property type="entry name" value="HTH-type_TetR-like_transc_reg"/>
</dbReference>
<dbReference type="PROSITE" id="PS50977">
    <property type="entry name" value="HTH_TETR_2"/>
    <property type="match status" value="1"/>
</dbReference>
<keyword evidence="5" id="KW-1185">Reference proteome</keyword>
<feature type="DNA-binding region" description="H-T-H motif" evidence="2">
    <location>
        <begin position="30"/>
        <end position="49"/>
    </location>
</feature>
<evidence type="ECO:0000256" key="1">
    <source>
        <dbReference type="ARBA" id="ARBA00023125"/>
    </source>
</evidence>
<dbReference type="EMBL" id="FNIX01000002">
    <property type="protein sequence ID" value="SDO38266.1"/>
    <property type="molecule type" value="Genomic_DNA"/>
</dbReference>
<organism evidence="4 5">
    <name type="scientific">Lentzea jiangxiensis</name>
    <dbReference type="NCBI Taxonomy" id="641025"/>
    <lineage>
        <taxon>Bacteria</taxon>
        <taxon>Bacillati</taxon>
        <taxon>Actinomycetota</taxon>
        <taxon>Actinomycetes</taxon>
        <taxon>Pseudonocardiales</taxon>
        <taxon>Pseudonocardiaceae</taxon>
        <taxon>Lentzea</taxon>
    </lineage>
</organism>